<dbReference type="GO" id="GO:0006508">
    <property type="term" value="P:proteolysis"/>
    <property type="evidence" value="ECO:0007669"/>
    <property type="project" value="UniProtKB-KW"/>
</dbReference>
<dbReference type="Pfam" id="PF00112">
    <property type="entry name" value="Peptidase_C1"/>
    <property type="match status" value="1"/>
</dbReference>
<sequence length="176" mass="19615">MTKDWLDFIDKSEAGTEQLLPPRIKGEMTTSSVAGENDLPFQEPPLGTYSLTGKALVDHVNHNQQLFKAEVDGNEDVYKYKLMDAKFVGRGPFEEEEYLYEDSDGADIPESFDARVQWPECPSIRNIRDQANCGSCWAFASTEAMSDRVCIASEGKRQVLLSADDLLSCCTSCRIG</sequence>
<evidence type="ECO:0000259" key="5">
    <source>
        <dbReference type="Pfam" id="PF00112"/>
    </source>
</evidence>
<comment type="caution">
    <text evidence="6">The sequence shown here is derived from an EMBL/GenBank/DDBJ whole genome shotgun (WGS) entry which is preliminary data.</text>
</comment>
<name>A0A016SZZ2_9BILA</name>
<evidence type="ECO:0000313" key="6">
    <source>
        <dbReference type="EMBL" id="EYB95951.1"/>
    </source>
</evidence>
<evidence type="ECO:0000313" key="7">
    <source>
        <dbReference type="Proteomes" id="UP000024635"/>
    </source>
</evidence>
<protein>
    <recommendedName>
        <fullName evidence="5">Peptidase C1A papain C-terminal domain-containing protein</fullName>
    </recommendedName>
</protein>
<keyword evidence="7" id="KW-1185">Reference proteome</keyword>
<evidence type="ECO:0000256" key="4">
    <source>
        <dbReference type="SAM" id="MobiDB-lite"/>
    </source>
</evidence>
<dbReference type="AlphaFoldDB" id="A0A016SZZ2"/>
<reference evidence="7" key="1">
    <citation type="journal article" date="2015" name="Nat. Genet.">
        <title>The genome and transcriptome of the zoonotic hookworm Ancylostoma ceylanicum identify infection-specific gene families.</title>
        <authorList>
            <person name="Schwarz E.M."/>
            <person name="Hu Y."/>
            <person name="Antoshechkin I."/>
            <person name="Miller M.M."/>
            <person name="Sternberg P.W."/>
            <person name="Aroian R.V."/>
        </authorList>
    </citation>
    <scope>NUCLEOTIDE SEQUENCE</scope>
    <source>
        <strain evidence="7">HY135</strain>
    </source>
</reference>
<dbReference type="InterPro" id="IPR000668">
    <property type="entry name" value="Peptidase_C1A_C"/>
</dbReference>
<proteinExistence type="predicted"/>
<keyword evidence="2" id="KW-0378">Hydrolase</keyword>
<feature type="region of interest" description="Disordered" evidence="4">
    <location>
        <begin position="17"/>
        <end position="39"/>
    </location>
</feature>
<keyword evidence="1" id="KW-0645">Protease</keyword>
<evidence type="ECO:0000256" key="3">
    <source>
        <dbReference type="ARBA" id="ARBA00022807"/>
    </source>
</evidence>
<dbReference type="STRING" id="53326.A0A016SZZ2"/>
<dbReference type="InterPro" id="IPR000169">
    <property type="entry name" value="Pept_cys_AS"/>
</dbReference>
<dbReference type="Proteomes" id="UP000024635">
    <property type="component" value="Unassembled WGS sequence"/>
</dbReference>
<keyword evidence="3" id="KW-0788">Thiol protease</keyword>
<feature type="domain" description="Peptidase C1A papain C-terminal" evidence="5">
    <location>
        <begin position="108"/>
        <end position="172"/>
    </location>
</feature>
<dbReference type="OrthoDB" id="5850821at2759"/>
<dbReference type="InterPro" id="IPR038765">
    <property type="entry name" value="Papain-like_cys_pep_sf"/>
</dbReference>
<dbReference type="EMBL" id="JARK01001490">
    <property type="protein sequence ID" value="EYB95951.1"/>
    <property type="molecule type" value="Genomic_DNA"/>
</dbReference>
<evidence type="ECO:0000256" key="2">
    <source>
        <dbReference type="ARBA" id="ARBA00022801"/>
    </source>
</evidence>
<dbReference type="Gene3D" id="3.90.70.10">
    <property type="entry name" value="Cysteine proteinases"/>
    <property type="match status" value="1"/>
</dbReference>
<gene>
    <name evidence="6" type="primary">Acey_s0154.g2961</name>
    <name evidence="6" type="ORF">Y032_0154g2961</name>
</gene>
<dbReference type="PROSITE" id="PS00139">
    <property type="entry name" value="THIOL_PROTEASE_CYS"/>
    <property type="match status" value="1"/>
</dbReference>
<accession>A0A016SZZ2</accession>
<organism evidence="6 7">
    <name type="scientific">Ancylostoma ceylanicum</name>
    <dbReference type="NCBI Taxonomy" id="53326"/>
    <lineage>
        <taxon>Eukaryota</taxon>
        <taxon>Metazoa</taxon>
        <taxon>Ecdysozoa</taxon>
        <taxon>Nematoda</taxon>
        <taxon>Chromadorea</taxon>
        <taxon>Rhabditida</taxon>
        <taxon>Rhabditina</taxon>
        <taxon>Rhabditomorpha</taxon>
        <taxon>Strongyloidea</taxon>
        <taxon>Ancylostomatidae</taxon>
        <taxon>Ancylostomatinae</taxon>
        <taxon>Ancylostoma</taxon>
    </lineage>
</organism>
<evidence type="ECO:0000256" key="1">
    <source>
        <dbReference type="ARBA" id="ARBA00022670"/>
    </source>
</evidence>
<dbReference type="GO" id="GO:0008234">
    <property type="term" value="F:cysteine-type peptidase activity"/>
    <property type="evidence" value="ECO:0007669"/>
    <property type="project" value="UniProtKB-KW"/>
</dbReference>
<dbReference type="SUPFAM" id="SSF54001">
    <property type="entry name" value="Cysteine proteinases"/>
    <property type="match status" value="1"/>
</dbReference>